<dbReference type="Pfam" id="PF00931">
    <property type="entry name" value="NB-ARC"/>
    <property type="match status" value="1"/>
</dbReference>
<organism evidence="2 3">
    <name type="scientific">Mycena albidolilacea</name>
    <dbReference type="NCBI Taxonomy" id="1033008"/>
    <lineage>
        <taxon>Eukaryota</taxon>
        <taxon>Fungi</taxon>
        <taxon>Dikarya</taxon>
        <taxon>Basidiomycota</taxon>
        <taxon>Agaricomycotina</taxon>
        <taxon>Agaricomycetes</taxon>
        <taxon>Agaricomycetidae</taxon>
        <taxon>Agaricales</taxon>
        <taxon>Marasmiineae</taxon>
        <taxon>Mycenaceae</taxon>
        <taxon>Mycena</taxon>
    </lineage>
</organism>
<protein>
    <submittedName>
        <fullName evidence="2">P-loop containing nucleoside triphosphate hydrolase protein</fullName>
    </submittedName>
</protein>
<proteinExistence type="predicted"/>
<dbReference type="PANTHER" id="PTHR47691">
    <property type="entry name" value="REGULATOR-RELATED"/>
    <property type="match status" value="1"/>
</dbReference>
<sequence length="547" mass="61114">MQTLLKNCYAGLKEAIDIFGMTIRPAMVNNIDEMKKATNIMHEELLELIHILSDTSTSSDGSSPKIFHGRKSEVDSIMKMLSQQPAARIAILGAGGMGKTSLAKAVLHDPATSAEFEHRFFVSAEAATTSIGLAALIGLHLGLNPGQDLTRPTLRYFSRKPHSLLILDNLETITMRGTERPAKVRWTRPFLLPLEPLSDDAAQQIFADITDDVYKKEDIDQILRFTDNMPLAVDLIAHLSDYEGLSNVLARWETAKTSLFSIGNGQTSNLDASIRLSLASPRITSNSKELLSLLSILPEGLSDAELVQSNLGIPNILGCNALLQATSLAYRDSNNRLRSLVPVREHVQQFLPPSPLLISAFRKYFYAHLELYQKFTGEQLQPVVKQIAFKSGKSTGKYIHLILPSLGNHRLEIHFTIEILKSYSYPPGCDPEELVAKAIILLEYVDDPILKSKLYKATGDYFYNYKLDPPQSMQFYQKALGLAKLSEDSNQYCHVLLGISQLKWSTGDYSTAQLHIPETQREISNRAYTNYTEAEKFLVSVVYLEEF</sequence>
<dbReference type="Gene3D" id="3.40.50.300">
    <property type="entry name" value="P-loop containing nucleotide triphosphate hydrolases"/>
    <property type="match status" value="1"/>
</dbReference>
<evidence type="ECO:0000313" key="2">
    <source>
        <dbReference type="EMBL" id="KAJ7351353.1"/>
    </source>
</evidence>
<dbReference type="PANTHER" id="PTHR47691:SF3">
    <property type="entry name" value="HTH-TYPE TRANSCRIPTIONAL REGULATOR RV0890C-RELATED"/>
    <property type="match status" value="1"/>
</dbReference>
<gene>
    <name evidence="2" type="ORF">DFH08DRAFT_935070</name>
</gene>
<dbReference type="Proteomes" id="UP001218218">
    <property type="component" value="Unassembled WGS sequence"/>
</dbReference>
<name>A0AAD7A7K8_9AGAR</name>
<dbReference type="InterPro" id="IPR002182">
    <property type="entry name" value="NB-ARC"/>
</dbReference>
<reference evidence="2" key="1">
    <citation type="submission" date="2023-03" db="EMBL/GenBank/DDBJ databases">
        <title>Massive genome expansion in bonnet fungi (Mycena s.s.) driven by repeated elements and novel gene families across ecological guilds.</title>
        <authorList>
            <consortium name="Lawrence Berkeley National Laboratory"/>
            <person name="Harder C.B."/>
            <person name="Miyauchi S."/>
            <person name="Viragh M."/>
            <person name="Kuo A."/>
            <person name="Thoen E."/>
            <person name="Andreopoulos B."/>
            <person name="Lu D."/>
            <person name="Skrede I."/>
            <person name="Drula E."/>
            <person name="Henrissat B."/>
            <person name="Morin E."/>
            <person name="Kohler A."/>
            <person name="Barry K."/>
            <person name="LaButti K."/>
            <person name="Morin E."/>
            <person name="Salamov A."/>
            <person name="Lipzen A."/>
            <person name="Mereny Z."/>
            <person name="Hegedus B."/>
            <person name="Baldrian P."/>
            <person name="Stursova M."/>
            <person name="Weitz H."/>
            <person name="Taylor A."/>
            <person name="Grigoriev I.V."/>
            <person name="Nagy L.G."/>
            <person name="Martin F."/>
            <person name="Kauserud H."/>
        </authorList>
    </citation>
    <scope>NUCLEOTIDE SEQUENCE</scope>
    <source>
        <strain evidence="2">CBHHK002</strain>
    </source>
</reference>
<keyword evidence="3" id="KW-1185">Reference proteome</keyword>
<evidence type="ECO:0000313" key="3">
    <source>
        <dbReference type="Proteomes" id="UP001218218"/>
    </source>
</evidence>
<dbReference type="GO" id="GO:0016787">
    <property type="term" value="F:hydrolase activity"/>
    <property type="evidence" value="ECO:0007669"/>
    <property type="project" value="UniProtKB-KW"/>
</dbReference>
<dbReference type="SUPFAM" id="SSF52540">
    <property type="entry name" value="P-loop containing nucleoside triphosphate hydrolases"/>
    <property type="match status" value="1"/>
</dbReference>
<accession>A0AAD7A7K8</accession>
<dbReference type="AlphaFoldDB" id="A0AAD7A7K8"/>
<feature type="domain" description="NB-ARC" evidence="1">
    <location>
        <begin position="71"/>
        <end position="152"/>
    </location>
</feature>
<keyword evidence="2" id="KW-0378">Hydrolase</keyword>
<dbReference type="EMBL" id="JARIHO010000013">
    <property type="protein sequence ID" value="KAJ7351353.1"/>
    <property type="molecule type" value="Genomic_DNA"/>
</dbReference>
<evidence type="ECO:0000259" key="1">
    <source>
        <dbReference type="Pfam" id="PF00931"/>
    </source>
</evidence>
<comment type="caution">
    <text evidence="2">The sequence shown here is derived from an EMBL/GenBank/DDBJ whole genome shotgun (WGS) entry which is preliminary data.</text>
</comment>
<dbReference type="InterPro" id="IPR027417">
    <property type="entry name" value="P-loop_NTPase"/>
</dbReference>